<feature type="transmembrane region" description="Helical" evidence="10">
    <location>
        <begin position="37"/>
        <end position="55"/>
    </location>
</feature>
<keyword evidence="8" id="KW-0811">Translocation</keyword>
<evidence type="ECO:0000256" key="9">
    <source>
        <dbReference type="ARBA" id="ARBA00023136"/>
    </source>
</evidence>
<dbReference type="GO" id="GO:0005789">
    <property type="term" value="C:endoplasmic reticulum membrane"/>
    <property type="evidence" value="ECO:0007669"/>
    <property type="project" value="UniProtKB-SubCell"/>
</dbReference>
<accession>A0AAV5QPX5</accession>
<keyword evidence="6" id="KW-0653">Protein transport</keyword>
<evidence type="ECO:0000256" key="10">
    <source>
        <dbReference type="SAM" id="Phobius"/>
    </source>
</evidence>
<dbReference type="AlphaFoldDB" id="A0AAV5QPX5"/>
<comment type="subcellular location">
    <subcellularLocation>
        <location evidence="1">Endoplasmic reticulum membrane</location>
        <topology evidence="1">Single-pass membrane protein</topology>
    </subcellularLocation>
</comment>
<dbReference type="Pfam" id="PF00584">
    <property type="entry name" value="SecE"/>
    <property type="match status" value="1"/>
</dbReference>
<evidence type="ECO:0000256" key="1">
    <source>
        <dbReference type="ARBA" id="ARBA00004389"/>
    </source>
</evidence>
<evidence type="ECO:0000256" key="4">
    <source>
        <dbReference type="ARBA" id="ARBA00022692"/>
    </source>
</evidence>
<keyword evidence="12" id="KW-1185">Reference proteome</keyword>
<keyword evidence="4 10" id="KW-0812">Transmembrane</keyword>
<dbReference type="SUPFAM" id="SSF103456">
    <property type="entry name" value="Preprotein translocase SecE subunit"/>
    <property type="match status" value="1"/>
</dbReference>
<dbReference type="NCBIfam" id="TIGR00327">
    <property type="entry name" value="secE_euk_arch"/>
    <property type="match status" value="1"/>
</dbReference>
<dbReference type="Gene3D" id="1.20.5.820">
    <property type="entry name" value="Preprotein translocase SecE subunit"/>
    <property type="match status" value="1"/>
</dbReference>
<evidence type="ECO:0000313" key="12">
    <source>
        <dbReference type="Proteomes" id="UP001360560"/>
    </source>
</evidence>
<evidence type="ECO:0000256" key="2">
    <source>
        <dbReference type="ARBA" id="ARBA00008274"/>
    </source>
</evidence>
<evidence type="ECO:0000256" key="5">
    <source>
        <dbReference type="ARBA" id="ARBA00022824"/>
    </source>
</evidence>
<dbReference type="PROSITE" id="PS01067">
    <property type="entry name" value="SECE_SEC61G"/>
    <property type="match status" value="1"/>
</dbReference>
<gene>
    <name evidence="11" type="ORF">DASC09_041140</name>
</gene>
<keyword evidence="3" id="KW-0813">Transport</keyword>
<sequence length="67" mass="7327">MADGFEKALEVPVDFVKDGSAFVRKCTKPSQKEYVQIIKAVGAGFIAMGVIGYGIKLVHIPIRYLIV</sequence>
<evidence type="ECO:0000313" key="11">
    <source>
        <dbReference type="EMBL" id="GMM36789.1"/>
    </source>
</evidence>
<dbReference type="GO" id="GO:0008320">
    <property type="term" value="F:protein transmembrane transporter activity"/>
    <property type="evidence" value="ECO:0007669"/>
    <property type="project" value="InterPro"/>
</dbReference>
<name>A0AAV5QPX5_9ASCO</name>
<dbReference type="GeneID" id="90074764"/>
<dbReference type="GO" id="GO:0006886">
    <property type="term" value="P:intracellular protein transport"/>
    <property type="evidence" value="ECO:0007669"/>
    <property type="project" value="InterPro"/>
</dbReference>
<evidence type="ECO:0000256" key="7">
    <source>
        <dbReference type="ARBA" id="ARBA00022989"/>
    </source>
</evidence>
<evidence type="ECO:0000256" key="8">
    <source>
        <dbReference type="ARBA" id="ARBA00023010"/>
    </source>
</evidence>
<reference evidence="11 12" key="1">
    <citation type="journal article" date="2023" name="Elife">
        <title>Identification of key yeast species and microbe-microbe interactions impacting larval growth of Drosophila in the wild.</title>
        <authorList>
            <person name="Mure A."/>
            <person name="Sugiura Y."/>
            <person name="Maeda R."/>
            <person name="Honda K."/>
            <person name="Sakurai N."/>
            <person name="Takahashi Y."/>
            <person name="Watada M."/>
            <person name="Katoh T."/>
            <person name="Gotoh A."/>
            <person name="Gotoh Y."/>
            <person name="Taniguchi I."/>
            <person name="Nakamura K."/>
            <person name="Hayashi T."/>
            <person name="Katayama T."/>
            <person name="Uemura T."/>
            <person name="Hattori Y."/>
        </authorList>
    </citation>
    <scope>NUCLEOTIDE SEQUENCE [LARGE SCALE GENOMIC DNA]</scope>
    <source>
        <strain evidence="11 12">SC-9</strain>
    </source>
</reference>
<evidence type="ECO:0000256" key="3">
    <source>
        <dbReference type="ARBA" id="ARBA00022448"/>
    </source>
</evidence>
<keyword evidence="7 10" id="KW-1133">Transmembrane helix</keyword>
<dbReference type="InterPro" id="IPR001901">
    <property type="entry name" value="Translocase_SecE/Sec61-g"/>
</dbReference>
<keyword evidence="9 10" id="KW-0472">Membrane</keyword>
<evidence type="ECO:0000256" key="6">
    <source>
        <dbReference type="ARBA" id="ARBA00022927"/>
    </source>
</evidence>
<keyword evidence="5" id="KW-0256">Endoplasmic reticulum</keyword>
<protein>
    <submittedName>
        <fullName evidence="11">Translocon subunit</fullName>
    </submittedName>
</protein>
<dbReference type="GO" id="GO:0006605">
    <property type="term" value="P:protein targeting"/>
    <property type="evidence" value="ECO:0007669"/>
    <property type="project" value="InterPro"/>
</dbReference>
<organism evidence="11 12">
    <name type="scientific">Saccharomycopsis crataegensis</name>
    <dbReference type="NCBI Taxonomy" id="43959"/>
    <lineage>
        <taxon>Eukaryota</taxon>
        <taxon>Fungi</taxon>
        <taxon>Dikarya</taxon>
        <taxon>Ascomycota</taxon>
        <taxon>Saccharomycotina</taxon>
        <taxon>Saccharomycetes</taxon>
        <taxon>Saccharomycopsidaceae</taxon>
        <taxon>Saccharomycopsis</taxon>
    </lineage>
</organism>
<proteinExistence type="inferred from homology"/>
<dbReference type="EMBL" id="BTFZ01000011">
    <property type="protein sequence ID" value="GMM36789.1"/>
    <property type="molecule type" value="Genomic_DNA"/>
</dbReference>
<dbReference type="Proteomes" id="UP001360560">
    <property type="component" value="Unassembled WGS sequence"/>
</dbReference>
<dbReference type="HAMAP" id="MF_00422">
    <property type="entry name" value="SecE"/>
    <property type="match status" value="1"/>
</dbReference>
<dbReference type="InterPro" id="IPR008158">
    <property type="entry name" value="Translocase_Sec61-g"/>
</dbReference>
<dbReference type="InterPro" id="IPR023391">
    <property type="entry name" value="Prot_translocase_SecE_dom_sf"/>
</dbReference>
<comment type="similarity">
    <text evidence="2">Belongs to the SecE/SEC61-gamma family.</text>
</comment>
<comment type="caution">
    <text evidence="11">The sequence shown here is derived from an EMBL/GenBank/DDBJ whole genome shotgun (WGS) entry which is preliminary data.</text>
</comment>
<dbReference type="PANTHER" id="PTHR12309">
    <property type="entry name" value="SEC61 GAMMA SUBUNIT"/>
    <property type="match status" value="1"/>
</dbReference>
<dbReference type="RefSeq" id="XP_064853785.1">
    <property type="nucleotide sequence ID" value="XM_064997713.1"/>
</dbReference>